<feature type="compositionally biased region" description="Low complexity" evidence="1">
    <location>
        <begin position="105"/>
        <end position="119"/>
    </location>
</feature>
<feature type="region of interest" description="Disordered" evidence="1">
    <location>
        <begin position="78"/>
        <end position="159"/>
    </location>
</feature>
<organism evidence="4 5">
    <name type="scientific">Puccinia coronata f. sp. avenae</name>
    <dbReference type="NCBI Taxonomy" id="200324"/>
    <lineage>
        <taxon>Eukaryota</taxon>
        <taxon>Fungi</taxon>
        <taxon>Dikarya</taxon>
        <taxon>Basidiomycota</taxon>
        <taxon>Pucciniomycotina</taxon>
        <taxon>Pucciniomycetes</taxon>
        <taxon>Pucciniales</taxon>
        <taxon>Pucciniaceae</taxon>
        <taxon>Puccinia</taxon>
    </lineage>
</organism>
<evidence type="ECO:0000256" key="2">
    <source>
        <dbReference type="SAM" id="Phobius"/>
    </source>
</evidence>
<dbReference type="EMBL" id="PGCI01000361">
    <property type="protein sequence ID" value="PLW28554.1"/>
    <property type="molecule type" value="Genomic_DNA"/>
</dbReference>
<gene>
    <name evidence="4" type="ORF">PCASD_07923</name>
    <name evidence="3" type="ORF">PCASD_18175</name>
</gene>
<dbReference type="Proteomes" id="UP000235392">
    <property type="component" value="Unassembled WGS sequence"/>
</dbReference>
<keyword evidence="2" id="KW-0812">Transmembrane</keyword>
<dbReference type="EMBL" id="PGCI01000109">
    <property type="protein sequence ID" value="PLW39872.1"/>
    <property type="molecule type" value="Genomic_DNA"/>
</dbReference>
<sequence length="159" mass="16670">MSPPSKSALSYRRVSLAIALSLATVIFHTILCILLSYSILDLISPHSRINAGRHDRVNTNSTANTLTPIVFNLTSVPPASNTTTAVVPTNSTLKNSTPSTITLENARPNAPNPNTNSSSEGASLLNQGTNPPHLSTSPPNPTTPDPSSIDDSNDSNVSD</sequence>
<feature type="compositionally biased region" description="Polar residues" evidence="1">
    <location>
        <begin position="78"/>
        <end position="103"/>
    </location>
</feature>
<evidence type="ECO:0000313" key="4">
    <source>
        <dbReference type="EMBL" id="PLW39872.1"/>
    </source>
</evidence>
<feature type="transmembrane region" description="Helical" evidence="2">
    <location>
        <begin position="16"/>
        <end position="40"/>
    </location>
</feature>
<keyword evidence="2" id="KW-1133">Transmembrane helix</keyword>
<protein>
    <submittedName>
        <fullName evidence="4">Uncharacterized protein</fullName>
    </submittedName>
</protein>
<dbReference type="AlphaFoldDB" id="A0A2N5UQ39"/>
<proteinExistence type="predicted"/>
<name>A0A2N5UQ39_9BASI</name>
<comment type="caution">
    <text evidence="4">The sequence shown here is derived from an EMBL/GenBank/DDBJ whole genome shotgun (WGS) entry which is preliminary data.</text>
</comment>
<evidence type="ECO:0000313" key="5">
    <source>
        <dbReference type="Proteomes" id="UP000235392"/>
    </source>
</evidence>
<reference evidence="4 5" key="1">
    <citation type="submission" date="2017-11" db="EMBL/GenBank/DDBJ databases">
        <title>De novo assembly and phasing of dikaryotic genomes from two isolates of Puccinia coronata f. sp. avenae, the causal agent of oat crown rust.</title>
        <authorList>
            <person name="Miller M.E."/>
            <person name="Zhang Y."/>
            <person name="Omidvar V."/>
            <person name="Sperschneider J."/>
            <person name="Schwessinger B."/>
            <person name="Raley C."/>
            <person name="Palmer J.M."/>
            <person name="Garnica D."/>
            <person name="Upadhyaya N."/>
            <person name="Rathjen J."/>
            <person name="Taylor J.M."/>
            <person name="Park R.F."/>
            <person name="Dodds P.N."/>
            <person name="Hirsch C.D."/>
            <person name="Kianian S.F."/>
            <person name="Figueroa M."/>
        </authorList>
    </citation>
    <scope>NUCLEOTIDE SEQUENCE [LARGE SCALE GENOMIC DNA]</scope>
    <source>
        <strain evidence="4">12SD80</strain>
    </source>
</reference>
<keyword evidence="2" id="KW-0472">Membrane</keyword>
<evidence type="ECO:0000313" key="3">
    <source>
        <dbReference type="EMBL" id="PLW28554.1"/>
    </source>
</evidence>
<accession>A0A2N5UQ39</accession>
<evidence type="ECO:0000256" key="1">
    <source>
        <dbReference type="SAM" id="MobiDB-lite"/>
    </source>
</evidence>
<feature type="compositionally biased region" description="Low complexity" evidence="1">
    <location>
        <begin position="145"/>
        <end position="159"/>
    </location>
</feature>